<dbReference type="EMBL" id="JARBDR010000640">
    <property type="protein sequence ID" value="KAJ8310469.1"/>
    <property type="molecule type" value="Genomic_DNA"/>
</dbReference>
<evidence type="ECO:0000313" key="3">
    <source>
        <dbReference type="EMBL" id="KAJ8310469.1"/>
    </source>
</evidence>
<evidence type="ECO:0000256" key="1">
    <source>
        <dbReference type="SAM" id="MobiDB-lite"/>
    </source>
</evidence>
<feature type="compositionally biased region" description="Acidic residues" evidence="1">
    <location>
        <begin position="172"/>
        <end position="182"/>
    </location>
</feature>
<feature type="transmembrane region" description="Helical" evidence="2">
    <location>
        <begin position="55"/>
        <end position="79"/>
    </location>
</feature>
<sequence length="216" mass="25003">MTIPFNMIQTKTYKSAMIAVCNDGKFLLRQDLKMPQIDLHSIQRRRNKKRMRRHFVLGTFIVLVMFGIGASLLVLGIKFNIEDVWLLGAIFLGLIVLLFTVTSIAVAVPTYTTYRHRKKVEKEKLRLDKQCNFPDIHYERVETSHENSNIKLINSVLESLRKNEENENSDRDTEENGEEENEEQVRVEQVEVETVHIENTSRSSSSSSLLNESTDM</sequence>
<organism evidence="3 4">
    <name type="scientific">Tegillarca granosa</name>
    <name type="common">Malaysian cockle</name>
    <name type="synonym">Anadara granosa</name>
    <dbReference type="NCBI Taxonomy" id="220873"/>
    <lineage>
        <taxon>Eukaryota</taxon>
        <taxon>Metazoa</taxon>
        <taxon>Spiralia</taxon>
        <taxon>Lophotrochozoa</taxon>
        <taxon>Mollusca</taxon>
        <taxon>Bivalvia</taxon>
        <taxon>Autobranchia</taxon>
        <taxon>Pteriomorphia</taxon>
        <taxon>Arcoida</taxon>
        <taxon>Arcoidea</taxon>
        <taxon>Arcidae</taxon>
        <taxon>Tegillarca</taxon>
    </lineage>
</organism>
<feature type="compositionally biased region" description="Low complexity" evidence="1">
    <location>
        <begin position="198"/>
        <end position="216"/>
    </location>
</feature>
<protein>
    <submittedName>
        <fullName evidence="3">Uncharacterized protein</fullName>
    </submittedName>
</protein>
<feature type="region of interest" description="Disordered" evidence="1">
    <location>
        <begin position="163"/>
        <end position="216"/>
    </location>
</feature>
<keyword evidence="2" id="KW-1133">Transmembrane helix</keyword>
<name>A0ABQ9EZF6_TEGGR</name>
<gene>
    <name evidence="3" type="ORF">KUTeg_012334</name>
</gene>
<keyword evidence="2" id="KW-0812">Transmembrane</keyword>
<evidence type="ECO:0000313" key="4">
    <source>
        <dbReference type="Proteomes" id="UP001217089"/>
    </source>
</evidence>
<evidence type="ECO:0000256" key="2">
    <source>
        <dbReference type="SAM" id="Phobius"/>
    </source>
</evidence>
<accession>A0ABQ9EZF6</accession>
<feature type="transmembrane region" description="Helical" evidence="2">
    <location>
        <begin position="85"/>
        <end position="108"/>
    </location>
</feature>
<feature type="compositionally biased region" description="Basic and acidic residues" evidence="1">
    <location>
        <begin position="183"/>
        <end position="196"/>
    </location>
</feature>
<keyword evidence="4" id="KW-1185">Reference proteome</keyword>
<keyword evidence="2" id="KW-0472">Membrane</keyword>
<dbReference type="Proteomes" id="UP001217089">
    <property type="component" value="Unassembled WGS sequence"/>
</dbReference>
<comment type="caution">
    <text evidence="3">The sequence shown here is derived from an EMBL/GenBank/DDBJ whole genome shotgun (WGS) entry which is preliminary data.</text>
</comment>
<proteinExistence type="predicted"/>
<reference evidence="3 4" key="1">
    <citation type="submission" date="2022-12" db="EMBL/GenBank/DDBJ databases">
        <title>Chromosome-level genome of Tegillarca granosa.</title>
        <authorList>
            <person name="Kim J."/>
        </authorList>
    </citation>
    <scope>NUCLEOTIDE SEQUENCE [LARGE SCALE GENOMIC DNA]</scope>
    <source>
        <strain evidence="3">Teg-2019</strain>
        <tissue evidence="3">Adductor muscle</tissue>
    </source>
</reference>